<proteinExistence type="inferred from homology"/>
<dbReference type="Pfam" id="PF00019">
    <property type="entry name" value="TGF_beta"/>
    <property type="match status" value="1"/>
</dbReference>
<keyword evidence="3" id="KW-0964">Secreted</keyword>
<dbReference type="GO" id="GO:0005125">
    <property type="term" value="F:cytokine activity"/>
    <property type="evidence" value="ECO:0007669"/>
    <property type="project" value="TreeGrafter"/>
</dbReference>
<evidence type="ECO:0000256" key="5">
    <source>
        <dbReference type="ARBA" id="ARBA00023030"/>
    </source>
</evidence>
<evidence type="ECO:0000313" key="10">
    <source>
        <dbReference type="Proteomes" id="UP001165740"/>
    </source>
</evidence>
<dbReference type="PANTHER" id="PTHR11848:SF302">
    <property type="entry name" value="TGF-BETA FAMILY PROFILE DOMAIN-CONTAINING PROTEIN"/>
    <property type="match status" value="1"/>
</dbReference>
<evidence type="ECO:0000256" key="2">
    <source>
        <dbReference type="ARBA" id="ARBA00006656"/>
    </source>
</evidence>
<keyword evidence="5 8" id="KW-0339">Growth factor</keyword>
<dbReference type="FunFam" id="2.10.90.10:FF:000001">
    <property type="entry name" value="Bone morphogenetic protein 4"/>
    <property type="match status" value="1"/>
</dbReference>
<keyword evidence="10" id="KW-1185">Reference proteome</keyword>
<dbReference type="CDD" id="cd13759">
    <property type="entry name" value="TGF_beta_NODAL"/>
    <property type="match status" value="1"/>
</dbReference>
<dbReference type="Gene3D" id="2.10.90.10">
    <property type="entry name" value="Cystine-knot cytokines"/>
    <property type="match status" value="1"/>
</dbReference>
<comment type="subcellular location">
    <subcellularLocation>
        <location evidence="1">Secreted</location>
    </subcellularLocation>
</comment>
<evidence type="ECO:0000256" key="3">
    <source>
        <dbReference type="ARBA" id="ARBA00022525"/>
    </source>
</evidence>
<evidence type="ECO:0000259" key="9">
    <source>
        <dbReference type="PROSITE" id="PS51362"/>
    </source>
</evidence>
<dbReference type="PANTHER" id="PTHR11848">
    <property type="entry name" value="TGF-BETA FAMILY"/>
    <property type="match status" value="1"/>
</dbReference>
<keyword evidence="7" id="KW-0325">Glycoprotein</keyword>
<sequence>MRASLTAQNVLWLLTIWSFIYVYQIWAQTFHPSLVLSSRAMSSQTSSGSMFSRAQTLEVKEDQVMFHFYRNGRSRKDYRKPSTKFMVSLFNELQRVGNIRTRTSAANMTDVVRSFSGTSSQSKKTSRTITEFHIPYLPPHERLKMAEIRFLREPKAKPKLQQIKIRINIKKGSKALKKIVIRERPQTQKEHDVIDVTNFVSPWINSFHGNFSLAIRITGGQVSQTKNSWDNLAQSLIVLYLQDGEFLANMYSSFTDSADTARRLSRRKRSSSSILGGNLSSTIRNKRDRNLKKWNRAGKKVNCQLHNFEVDFNTIGWGQWIIHPKKYNAQFCFGVCPSPVDSKYKPTNHAMLQTLMRLKRPNVAPAPCCVPTRLNPLSMMYYEFNELVVRHHEDMIATECGCR</sequence>
<feature type="domain" description="TGF-beta family profile" evidence="9">
    <location>
        <begin position="284"/>
        <end position="403"/>
    </location>
</feature>
<protein>
    <submittedName>
        <fullName evidence="11">Nodal homolog</fullName>
    </submittedName>
</protein>
<keyword evidence="6" id="KW-1015">Disulfide bond</keyword>
<evidence type="ECO:0000256" key="8">
    <source>
        <dbReference type="RuleBase" id="RU000354"/>
    </source>
</evidence>
<dbReference type="Gene3D" id="2.60.120.970">
    <property type="match status" value="1"/>
</dbReference>
<dbReference type="InterPro" id="IPR015615">
    <property type="entry name" value="TGF-beta-rel"/>
</dbReference>
<dbReference type="SMART" id="SM00204">
    <property type="entry name" value="TGFB"/>
    <property type="match status" value="1"/>
</dbReference>
<dbReference type="Proteomes" id="UP001165740">
    <property type="component" value="Chromosome 2"/>
</dbReference>
<gene>
    <name evidence="11" type="primary">LOC106055957</name>
</gene>
<dbReference type="InterPro" id="IPR017948">
    <property type="entry name" value="TGFb_CS"/>
</dbReference>
<name>A0A9U8E0X3_BIOGL</name>
<dbReference type="SUPFAM" id="SSF57501">
    <property type="entry name" value="Cystine-knot cytokines"/>
    <property type="match status" value="1"/>
</dbReference>
<dbReference type="RefSeq" id="XP_013067923.2">
    <property type="nucleotide sequence ID" value="XM_013212469.2"/>
</dbReference>
<evidence type="ECO:0000256" key="4">
    <source>
        <dbReference type="ARBA" id="ARBA00022729"/>
    </source>
</evidence>
<dbReference type="PROSITE" id="PS00250">
    <property type="entry name" value="TGF_BETA_1"/>
    <property type="match status" value="1"/>
</dbReference>
<dbReference type="InterPro" id="IPR001839">
    <property type="entry name" value="TGF-b_C"/>
</dbReference>
<comment type="similarity">
    <text evidence="2 8">Belongs to the TGF-beta family.</text>
</comment>
<dbReference type="PROSITE" id="PS51362">
    <property type="entry name" value="TGF_BETA_2"/>
    <property type="match status" value="1"/>
</dbReference>
<dbReference type="OrthoDB" id="5987191at2759"/>
<dbReference type="KEGG" id="bgt:106055957"/>
<organism evidence="10 11">
    <name type="scientific">Biomphalaria glabrata</name>
    <name type="common">Bloodfluke planorb</name>
    <name type="synonym">Freshwater snail</name>
    <dbReference type="NCBI Taxonomy" id="6526"/>
    <lineage>
        <taxon>Eukaryota</taxon>
        <taxon>Metazoa</taxon>
        <taxon>Spiralia</taxon>
        <taxon>Lophotrochozoa</taxon>
        <taxon>Mollusca</taxon>
        <taxon>Gastropoda</taxon>
        <taxon>Heterobranchia</taxon>
        <taxon>Euthyneura</taxon>
        <taxon>Panpulmonata</taxon>
        <taxon>Hygrophila</taxon>
        <taxon>Lymnaeoidea</taxon>
        <taxon>Planorbidae</taxon>
        <taxon>Biomphalaria</taxon>
    </lineage>
</organism>
<accession>A0A9U8E0X3</accession>
<dbReference type="GeneID" id="106055957"/>
<evidence type="ECO:0000256" key="1">
    <source>
        <dbReference type="ARBA" id="ARBA00004613"/>
    </source>
</evidence>
<dbReference type="GO" id="GO:0008083">
    <property type="term" value="F:growth factor activity"/>
    <property type="evidence" value="ECO:0007669"/>
    <property type="project" value="UniProtKB-KW"/>
</dbReference>
<dbReference type="AlphaFoldDB" id="A0A9U8E0X3"/>
<keyword evidence="4" id="KW-0732">Signal</keyword>
<evidence type="ECO:0000256" key="7">
    <source>
        <dbReference type="ARBA" id="ARBA00023180"/>
    </source>
</evidence>
<evidence type="ECO:0000313" key="11">
    <source>
        <dbReference type="RefSeq" id="XP_013067923.2"/>
    </source>
</evidence>
<reference evidence="11" key="1">
    <citation type="submission" date="2025-08" db="UniProtKB">
        <authorList>
            <consortium name="RefSeq"/>
        </authorList>
    </citation>
    <scope>IDENTIFICATION</scope>
</reference>
<dbReference type="InterPro" id="IPR029034">
    <property type="entry name" value="Cystine-knot_cytokine"/>
</dbReference>
<dbReference type="GO" id="GO:0005615">
    <property type="term" value="C:extracellular space"/>
    <property type="evidence" value="ECO:0007669"/>
    <property type="project" value="TreeGrafter"/>
</dbReference>
<dbReference type="OMA" id="FCYGECP"/>
<evidence type="ECO:0000256" key="6">
    <source>
        <dbReference type="ARBA" id="ARBA00023157"/>
    </source>
</evidence>